<name>A0ABX0PPU4_9GAMM</name>
<dbReference type="RefSeq" id="WP_167112387.1">
    <property type="nucleotide sequence ID" value="NZ_JAAQTO010000016.1"/>
</dbReference>
<comment type="caution">
    <text evidence="1">The sequence shown here is derived from an EMBL/GenBank/DDBJ whole genome shotgun (WGS) entry which is preliminary data.</text>
</comment>
<reference evidence="1 2" key="1">
    <citation type="submission" date="2020-03" db="EMBL/GenBank/DDBJ databases">
        <title>Identification of Halomonas strains.</title>
        <authorList>
            <person name="Xiao Z."/>
            <person name="Dong F."/>
            <person name="Wang Z."/>
            <person name="Zhao J.-Y."/>
        </authorList>
    </citation>
    <scope>NUCLEOTIDE SEQUENCE [LARGE SCALE GENOMIC DNA]</scope>
    <source>
        <strain evidence="1 2">DX6</strain>
    </source>
</reference>
<evidence type="ECO:0000313" key="1">
    <source>
        <dbReference type="EMBL" id="NIC05126.1"/>
    </source>
</evidence>
<evidence type="ECO:0000313" key="2">
    <source>
        <dbReference type="Proteomes" id="UP001318321"/>
    </source>
</evidence>
<gene>
    <name evidence="1" type="ORF">HBJ55_06790</name>
</gene>
<keyword evidence="2" id="KW-1185">Reference proteome</keyword>
<accession>A0ABX0PPU4</accession>
<proteinExistence type="predicted"/>
<dbReference type="EMBL" id="JAAQTO010000016">
    <property type="protein sequence ID" value="NIC05126.1"/>
    <property type="molecule type" value="Genomic_DNA"/>
</dbReference>
<dbReference type="Proteomes" id="UP001318321">
    <property type="component" value="Unassembled WGS sequence"/>
</dbReference>
<sequence length="54" mass="6141">MTVHRATFAAYARHAYYGWDYGWRFSAVRSAQCATSDREMTGGMTTRCLPTSRS</sequence>
<organism evidence="1 2">
    <name type="scientific">Billgrantia bachuensis</name>
    <dbReference type="NCBI Taxonomy" id="2717286"/>
    <lineage>
        <taxon>Bacteria</taxon>
        <taxon>Pseudomonadati</taxon>
        <taxon>Pseudomonadota</taxon>
        <taxon>Gammaproteobacteria</taxon>
        <taxon>Oceanospirillales</taxon>
        <taxon>Halomonadaceae</taxon>
        <taxon>Billgrantia</taxon>
    </lineage>
</organism>
<protein>
    <submittedName>
        <fullName evidence="1">Uncharacterized protein</fullName>
    </submittedName>
</protein>